<feature type="signal peptide" evidence="1">
    <location>
        <begin position="1"/>
        <end position="19"/>
    </location>
</feature>
<evidence type="ECO:0000313" key="3">
    <source>
        <dbReference type="Proteomes" id="UP000779809"/>
    </source>
</evidence>
<dbReference type="Proteomes" id="UP000779809">
    <property type="component" value="Unassembled WGS sequence"/>
</dbReference>
<keyword evidence="1" id="KW-0732">Signal</keyword>
<protein>
    <submittedName>
        <fullName evidence="2">Uncharacterized protein</fullName>
    </submittedName>
</protein>
<comment type="caution">
    <text evidence="2">The sequence shown here is derived from an EMBL/GenBank/DDBJ whole genome shotgun (WGS) entry which is preliminary data.</text>
</comment>
<proteinExistence type="predicted"/>
<reference evidence="2" key="1">
    <citation type="submission" date="2020-07" db="EMBL/GenBank/DDBJ databases">
        <title>Huge and variable diversity of episymbiotic CPR bacteria and DPANN archaea in groundwater ecosystems.</title>
        <authorList>
            <person name="He C.Y."/>
            <person name="Keren R."/>
            <person name="Whittaker M."/>
            <person name="Farag I.F."/>
            <person name="Doudna J."/>
            <person name="Cate J.H.D."/>
            <person name="Banfield J.F."/>
        </authorList>
    </citation>
    <scope>NUCLEOTIDE SEQUENCE</scope>
    <source>
        <strain evidence="2">NC_groundwater_580_Pr5_B-0.1um_64_19</strain>
    </source>
</reference>
<name>A0A932A7W1_9BACT</name>
<evidence type="ECO:0000313" key="2">
    <source>
        <dbReference type="EMBL" id="MBI2677778.1"/>
    </source>
</evidence>
<dbReference type="EMBL" id="JACPNR010000004">
    <property type="protein sequence ID" value="MBI2677778.1"/>
    <property type="molecule type" value="Genomic_DNA"/>
</dbReference>
<sequence length="267" mass="29530">MRRHGVLAFLVLFCVTSFAQLPTRAQLTAKPKFTEDVPHTFKDFTEAELREAIKIVPARSYAMFGYNTPEVRLQLPKVSNSVYTTIDFPDPVVLDDAGKPVAVEIERGGYNDARFSDEIRFRVPDNSDAIVQFAHATGTVKVKYPLSVTTQTFAPLKPGPKEFAVKINGPFVNLDQEKLQVPDVSSKLHPIRAYDASGHQLESASYSETGYDDAGAYVTKMAFYGNVAKLEVDSVAEWVELELPYDVKPGPMLPAGHEGEDPANYTP</sequence>
<feature type="chain" id="PRO_5036898161" evidence="1">
    <location>
        <begin position="20"/>
        <end position="267"/>
    </location>
</feature>
<organism evidence="2 3">
    <name type="scientific">Candidatus Korobacter versatilis</name>
    <dbReference type="NCBI Taxonomy" id="658062"/>
    <lineage>
        <taxon>Bacteria</taxon>
        <taxon>Pseudomonadati</taxon>
        <taxon>Acidobacteriota</taxon>
        <taxon>Terriglobia</taxon>
        <taxon>Terriglobales</taxon>
        <taxon>Candidatus Korobacteraceae</taxon>
        <taxon>Candidatus Korobacter</taxon>
    </lineage>
</organism>
<evidence type="ECO:0000256" key="1">
    <source>
        <dbReference type="SAM" id="SignalP"/>
    </source>
</evidence>
<accession>A0A932A7W1</accession>
<dbReference type="AlphaFoldDB" id="A0A932A7W1"/>
<gene>
    <name evidence="2" type="ORF">HYX28_03250</name>
</gene>